<comment type="caution">
    <text evidence="2">The sequence shown here is derived from an EMBL/GenBank/DDBJ whole genome shotgun (WGS) entry which is preliminary data.</text>
</comment>
<accession>A0A085WAG4</accession>
<sequence length="186" mass="19886">MISALLAVALLAGLPAAATTMLRIDLPELAQGSDTVVHGTVRRTESRWSADKRRIVTDVEIEVAETLKGQAGNTVLVVQPGGRVGDIGQVVHGLASFSEGEEVVVFLERRGTSAFRVMGMAQGKYQVRRSADDRSALAVPDNTGDALLLDPSTRQPSTTAQRTLTLDELKAAIKTALQQPGQEKRQ</sequence>
<feature type="chain" id="PRO_5001799403" description="PRC-barrel domain-containing protein" evidence="1">
    <location>
        <begin position="19"/>
        <end position="186"/>
    </location>
</feature>
<proteinExistence type="predicted"/>
<dbReference type="EMBL" id="JMCB01000013">
    <property type="protein sequence ID" value="KFE64677.1"/>
    <property type="molecule type" value="Genomic_DNA"/>
</dbReference>
<organism evidence="2 3">
    <name type="scientific">Hyalangium minutum</name>
    <dbReference type="NCBI Taxonomy" id="394096"/>
    <lineage>
        <taxon>Bacteria</taxon>
        <taxon>Pseudomonadati</taxon>
        <taxon>Myxococcota</taxon>
        <taxon>Myxococcia</taxon>
        <taxon>Myxococcales</taxon>
        <taxon>Cystobacterineae</taxon>
        <taxon>Archangiaceae</taxon>
        <taxon>Hyalangium</taxon>
    </lineage>
</organism>
<protein>
    <recommendedName>
        <fullName evidence="4">PRC-barrel domain-containing protein</fullName>
    </recommendedName>
</protein>
<dbReference type="STRING" id="394096.DB31_1695"/>
<dbReference type="AlphaFoldDB" id="A0A085WAG4"/>
<reference evidence="2 3" key="1">
    <citation type="submission" date="2014-04" db="EMBL/GenBank/DDBJ databases">
        <title>Genome assembly of Hyalangium minutum DSM 14724.</title>
        <authorList>
            <person name="Sharma G."/>
            <person name="Subramanian S."/>
        </authorList>
    </citation>
    <scope>NUCLEOTIDE SEQUENCE [LARGE SCALE GENOMIC DNA]</scope>
    <source>
        <strain evidence="2 3">DSM 14724</strain>
    </source>
</reference>
<evidence type="ECO:0000256" key="1">
    <source>
        <dbReference type="SAM" id="SignalP"/>
    </source>
</evidence>
<evidence type="ECO:0000313" key="2">
    <source>
        <dbReference type="EMBL" id="KFE64677.1"/>
    </source>
</evidence>
<evidence type="ECO:0008006" key="4">
    <source>
        <dbReference type="Google" id="ProtNLM"/>
    </source>
</evidence>
<gene>
    <name evidence="2" type="ORF">DB31_1695</name>
</gene>
<feature type="signal peptide" evidence="1">
    <location>
        <begin position="1"/>
        <end position="18"/>
    </location>
</feature>
<dbReference type="Proteomes" id="UP000028725">
    <property type="component" value="Unassembled WGS sequence"/>
</dbReference>
<name>A0A085WAG4_9BACT</name>
<keyword evidence="1" id="KW-0732">Signal</keyword>
<evidence type="ECO:0000313" key="3">
    <source>
        <dbReference type="Proteomes" id="UP000028725"/>
    </source>
</evidence>
<keyword evidence="3" id="KW-1185">Reference proteome</keyword>